<accession>A0ACC3S554</accession>
<name>A0ACC3S554_9PEZI</name>
<sequence>MEKIKQVFSPGHRKDDAVMYGEPTGEGYEHGGANTNKDPLHSTSAAEKDTGLKRQLLNPGNDKYDETRFGNTASTDPTAADTSGNISRVKTDDASTASIRSNVVGSGPTSATNEKISDLGSSSTTAGTTGQGIPDRTSSRYAAELHPIPIAPLTVTTRHDPNLGRDATLAGGAGAAGIAAREAGQRHHNTNTTSSTLEPRRCVISPSTAEVDLILTPFSAGHGTLGHKSALGGDSSAYPTGTSGNTGSSHLGRDAALAGGAGAAGVGAYEAGKHHDTSSTTGATSTTGGSGFDPLGSHEHKGHGHTYEGDPCPPGDETPASGYPHMTKGPHATDTANRLDPHIPGEFPTATGEDRHGDLGRETATAGGLGATSGMGSSTGTGGAGSGLGSSTGYDGAPSGTTGTTGLGSSTGAYDPATSGTTRDHHYGRDAGLAGAGAGAAGLAGYEYEKQRAEPSYATGTGATTGATTGTTGTTGLDSSTGAYDPATSGTSRDHHYGRDAGLAGAGAGAAGLAGYEYEKQRAEPSTTIGSSRQPESIGYPSSTSQPSGTTTSTITTSSTTTSGPHSTQQTGKDHHYGRDAAAGGTAGVAGDEIYNYGRKGPKEEDPASATVGPHKSNVLNVLDPRVLPQPEKMKDQTTEGPHKSDMMNRADPRVDSDLSKQNKDQHHYGRDAAAVGGTGAAGVGAYEYEKNKHQPGYDGTSTTRSQGYADPTSTTSQTKDHHYGRDAAVAGGAGAAGVGAYEYGKDRNDPYSTTATQGTTGTTSTARTQGYTDPTQQQKEHHYGRDAAVAGTGTAAAGGAAYEMDKHEQEKLEKARAKEAEKAQKAHEKDLKHDQKAAEKKHEKEYAAAEKKHEKQYAAAEKKHDKEVTAAEKKHEKELEKQEEKGEKKHGLFGFLHRNKDDTTDDTTTTDRPVGRDLETADKEAHLQHQRELEGASAAGTTGVAGVAGAEFEPAADVQERELYGGNLKHETVGEHYGGHSVRNKLHKEPPKEIKEEMERRSAELSGTGSTPTTAGDRSGAGVGTANY</sequence>
<evidence type="ECO:0000313" key="2">
    <source>
        <dbReference type="Proteomes" id="UP001320706"/>
    </source>
</evidence>
<comment type="caution">
    <text evidence="1">The sequence shown here is derived from an EMBL/GenBank/DDBJ whole genome shotgun (WGS) entry which is preliminary data.</text>
</comment>
<gene>
    <name evidence="1" type="ORF">M8818_007475</name>
</gene>
<proteinExistence type="predicted"/>
<evidence type="ECO:0000313" key="1">
    <source>
        <dbReference type="EMBL" id="KAK8194287.1"/>
    </source>
</evidence>
<dbReference type="EMBL" id="JAMKPW020000043">
    <property type="protein sequence ID" value="KAK8194287.1"/>
    <property type="molecule type" value="Genomic_DNA"/>
</dbReference>
<reference evidence="1" key="1">
    <citation type="submission" date="2024-02" db="EMBL/GenBank/DDBJ databases">
        <title>Metagenome Assembled Genome of Zalaria obscura JY119.</title>
        <authorList>
            <person name="Vighnesh L."/>
            <person name="Jagadeeshwari U."/>
            <person name="Venkata Ramana C."/>
            <person name="Sasikala C."/>
        </authorList>
    </citation>
    <scope>NUCLEOTIDE SEQUENCE</scope>
    <source>
        <strain evidence="1">JY119</strain>
    </source>
</reference>
<dbReference type="Proteomes" id="UP001320706">
    <property type="component" value="Unassembled WGS sequence"/>
</dbReference>
<protein>
    <submittedName>
        <fullName evidence="1">Uncharacterized protein</fullName>
    </submittedName>
</protein>
<organism evidence="1 2">
    <name type="scientific">Zalaria obscura</name>
    <dbReference type="NCBI Taxonomy" id="2024903"/>
    <lineage>
        <taxon>Eukaryota</taxon>
        <taxon>Fungi</taxon>
        <taxon>Dikarya</taxon>
        <taxon>Ascomycota</taxon>
        <taxon>Pezizomycotina</taxon>
        <taxon>Dothideomycetes</taxon>
        <taxon>Dothideomycetidae</taxon>
        <taxon>Dothideales</taxon>
        <taxon>Zalariaceae</taxon>
        <taxon>Zalaria</taxon>
    </lineage>
</organism>
<keyword evidence="2" id="KW-1185">Reference proteome</keyword>